<keyword evidence="1" id="KW-0472">Membrane</keyword>
<proteinExistence type="predicted"/>
<sequence length="71" mass="7803">MLSSPSSAIRHLATLNRVCMISIVLPLASLSPLASCHVASCFPINTFSFFITFLFFCFVLLSTVRCHHGLD</sequence>
<reference evidence="2" key="1">
    <citation type="journal article" date="2022" name="New Phytol.">
        <title>Evolutionary transition to the ectomycorrhizal habit in the genomes of a hyperdiverse lineage of mushroom-forming fungi.</title>
        <authorList>
            <person name="Looney B."/>
            <person name="Miyauchi S."/>
            <person name="Morin E."/>
            <person name="Drula E."/>
            <person name="Courty P.E."/>
            <person name="Kohler A."/>
            <person name="Kuo A."/>
            <person name="LaButti K."/>
            <person name="Pangilinan J."/>
            <person name="Lipzen A."/>
            <person name="Riley R."/>
            <person name="Andreopoulos W."/>
            <person name="He G."/>
            <person name="Johnson J."/>
            <person name="Nolan M."/>
            <person name="Tritt A."/>
            <person name="Barry K.W."/>
            <person name="Grigoriev I.V."/>
            <person name="Nagy L.G."/>
            <person name="Hibbett D."/>
            <person name="Henrissat B."/>
            <person name="Matheny P.B."/>
            <person name="Labbe J."/>
            <person name="Martin F.M."/>
        </authorList>
    </citation>
    <scope>NUCLEOTIDE SEQUENCE</scope>
    <source>
        <strain evidence="2">BPL690</strain>
    </source>
</reference>
<dbReference type="Proteomes" id="UP001203297">
    <property type="component" value="Unassembled WGS sequence"/>
</dbReference>
<name>A0AAD4MC80_9AGAM</name>
<evidence type="ECO:0000313" key="3">
    <source>
        <dbReference type="Proteomes" id="UP001203297"/>
    </source>
</evidence>
<keyword evidence="1" id="KW-1133">Transmembrane helix</keyword>
<accession>A0AAD4MC80</accession>
<feature type="transmembrane region" description="Helical" evidence="1">
    <location>
        <begin position="46"/>
        <end position="64"/>
    </location>
</feature>
<dbReference type="EMBL" id="WTXG01000001">
    <property type="protein sequence ID" value="KAI0307445.1"/>
    <property type="molecule type" value="Genomic_DNA"/>
</dbReference>
<gene>
    <name evidence="2" type="ORF">B0F90DRAFT_7980</name>
</gene>
<organism evidence="2 3">
    <name type="scientific">Multifurca ochricompacta</name>
    <dbReference type="NCBI Taxonomy" id="376703"/>
    <lineage>
        <taxon>Eukaryota</taxon>
        <taxon>Fungi</taxon>
        <taxon>Dikarya</taxon>
        <taxon>Basidiomycota</taxon>
        <taxon>Agaricomycotina</taxon>
        <taxon>Agaricomycetes</taxon>
        <taxon>Russulales</taxon>
        <taxon>Russulaceae</taxon>
        <taxon>Multifurca</taxon>
    </lineage>
</organism>
<dbReference type="AlphaFoldDB" id="A0AAD4MC80"/>
<comment type="caution">
    <text evidence="2">The sequence shown here is derived from an EMBL/GenBank/DDBJ whole genome shotgun (WGS) entry which is preliminary data.</text>
</comment>
<keyword evidence="3" id="KW-1185">Reference proteome</keyword>
<protein>
    <submittedName>
        <fullName evidence="2">Uncharacterized protein</fullName>
    </submittedName>
</protein>
<keyword evidence="1" id="KW-0812">Transmembrane</keyword>
<evidence type="ECO:0000256" key="1">
    <source>
        <dbReference type="SAM" id="Phobius"/>
    </source>
</evidence>
<evidence type="ECO:0000313" key="2">
    <source>
        <dbReference type="EMBL" id="KAI0307445.1"/>
    </source>
</evidence>